<name>A0A426Y967_ENSVE</name>
<proteinExistence type="predicted"/>
<reference evidence="1 2" key="1">
    <citation type="journal article" date="2014" name="Agronomy (Basel)">
        <title>A Draft Genome Sequence for Ensete ventricosum, the Drought-Tolerant Tree Against Hunger.</title>
        <authorList>
            <person name="Harrison J."/>
            <person name="Moore K.A."/>
            <person name="Paszkiewicz K."/>
            <person name="Jones T."/>
            <person name="Grant M."/>
            <person name="Ambacheew D."/>
            <person name="Muzemil S."/>
            <person name="Studholme D.J."/>
        </authorList>
    </citation>
    <scope>NUCLEOTIDE SEQUENCE [LARGE SCALE GENOMIC DNA]</scope>
</reference>
<gene>
    <name evidence="1" type="ORF">B296_00049248</name>
</gene>
<protein>
    <submittedName>
        <fullName evidence="1">Uncharacterized protein</fullName>
    </submittedName>
</protein>
<dbReference type="AlphaFoldDB" id="A0A426Y967"/>
<sequence length="104" mass="11336">MRGGELERFRRREIRRENAVVRASPAENLAGGTGAVDDYCRRSGGEVMALRVSSRVWGASEAAGGRGDVVPHARINLPWLPHLSELLFIAEVGGSLYLLFLCSV</sequence>
<evidence type="ECO:0000313" key="2">
    <source>
        <dbReference type="Proteomes" id="UP000287651"/>
    </source>
</evidence>
<dbReference type="EMBL" id="AMZH03014060">
    <property type="protein sequence ID" value="RRT48282.1"/>
    <property type="molecule type" value="Genomic_DNA"/>
</dbReference>
<accession>A0A426Y967</accession>
<dbReference type="Proteomes" id="UP000287651">
    <property type="component" value="Unassembled WGS sequence"/>
</dbReference>
<evidence type="ECO:0000313" key="1">
    <source>
        <dbReference type="EMBL" id="RRT48282.1"/>
    </source>
</evidence>
<comment type="caution">
    <text evidence="1">The sequence shown here is derived from an EMBL/GenBank/DDBJ whole genome shotgun (WGS) entry which is preliminary data.</text>
</comment>
<organism evidence="1 2">
    <name type="scientific">Ensete ventricosum</name>
    <name type="common">Abyssinian banana</name>
    <name type="synonym">Musa ensete</name>
    <dbReference type="NCBI Taxonomy" id="4639"/>
    <lineage>
        <taxon>Eukaryota</taxon>
        <taxon>Viridiplantae</taxon>
        <taxon>Streptophyta</taxon>
        <taxon>Embryophyta</taxon>
        <taxon>Tracheophyta</taxon>
        <taxon>Spermatophyta</taxon>
        <taxon>Magnoliopsida</taxon>
        <taxon>Liliopsida</taxon>
        <taxon>Zingiberales</taxon>
        <taxon>Musaceae</taxon>
        <taxon>Ensete</taxon>
    </lineage>
</organism>